<evidence type="ECO:0000313" key="8">
    <source>
        <dbReference type="WBParaSite" id="DME_0000133701-mRNA-1"/>
    </source>
</evidence>
<dbReference type="SUPFAM" id="SSF103575">
    <property type="entry name" value="Plexin repeat"/>
    <property type="match status" value="1"/>
</dbReference>
<dbReference type="AlphaFoldDB" id="A0A0N4U3M8"/>
<dbReference type="STRING" id="318479.A0A0N4U3M8"/>
<reference evidence="5 7" key="2">
    <citation type="submission" date="2018-11" db="EMBL/GenBank/DDBJ databases">
        <authorList>
            <consortium name="Pathogen Informatics"/>
        </authorList>
    </citation>
    <scope>NUCLEOTIDE SEQUENCE [LARGE SCALE GENOMIC DNA]</scope>
</reference>
<keyword evidence="3" id="KW-0325">Glycoprotein</keyword>
<feature type="domain" description="PSI" evidence="4">
    <location>
        <begin position="9"/>
        <end position="52"/>
    </location>
</feature>
<comment type="subcellular location">
    <subcellularLocation>
        <location evidence="1">Membrane</location>
    </subcellularLocation>
</comment>
<dbReference type="GO" id="GO:0002116">
    <property type="term" value="C:semaphorin receptor complex"/>
    <property type="evidence" value="ECO:0007669"/>
    <property type="project" value="TreeGrafter"/>
</dbReference>
<gene>
    <name evidence="5" type="ORF">DME_LOCUS5697</name>
</gene>
<evidence type="ECO:0000313" key="7">
    <source>
        <dbReference type="Proteomes" id="UP000274756"/>
    </source>
</evidence>
<dbReference type="PANTHER" id="PTHR22625">
    <property type="entry name" value="PLEXIN"/>
    <property type="match status" value="1"/>
</dbReference>
<dbReference type="PANTHER" id="PTHR22625:SF70">
    <property type="entry name" value="PLEXIN A, ISOFORM A"/>
    <property type="match status" value="1"/>
</dbReference>
<evidence type="ECO:0000259" key="4">
    <source>
        <dbReference type="SMART" id="SM00423"/>
    </source>
</evidence>
<dbReference type="Proteomes" id="UP000274756">
    <property type="component" value="Unassembled WGS sequence"/>
</dbReference>
<dbReference type="OrthoDB" id="125363at2759"/>
<dbReference type="Pfam" id="PF01437">
    <property type="entry name" value="PSI"/>
    <property type="match status" value="1"/>
</dbReference>
<dbReference type="SMART" id="SM00423">
    <property type="entry name" value="PSI"/>
    <property type="match status" value="1"/>
</dbReference>
<evidence type="ECO:0000313" key="6">
    <source>
        <dbReference type="Proteomes" id="UP000038040"/>
    </source>
</evidence>
<dbReference type="GO" id="GO:0005886">
    <property type="term" value="C:plasma membrane"/>
    <property type="evidence" value="ECO:0007669"/>
    <property type="project" value="TreeGrafter"/>
</dbReference>
<dbReference type="InterPro" id="IPR031148">
    <property type="entry name" value="Plexin"/>
</dbReference>
<keyword evidence="2" id="KW-0472">Membrane</keyword>
<evidence type="ECO:0000256" key="1">
    <source>
        <dbReference type="ARBA" id="ARBA00004370"/>
    </source>
</evidence>
<proteinExistence type="predicted"/>
<name>A0A0N4U3M8_DRAME</name>
<evidence type="ECO:0000256" key="2">
    <source>
        <dbReference type="ARBA" id="ARBA00023136"/>
    </source>
</evidence>
<reference evidence="8" key="1">
    <citation type="submission" date="2017-02" db="UniProtKB">
        <authorList>
            <consortium name="WormBaseParasite"/>
        </authorList>
    </citation>
    <scope>IDENTIFICATION</scope>
</reference>
<dbReference type="Gene3D" id="2.60.40.10">
    <property type="entry name" value="Immunoglobulins"/>
    <property type="match status" value="1"/>
</dbReference>
<dbReference type="GO" id="GO:0030334">
    <property type="term" value="P:regulation of cell migration"/>
    <property type="evidence" value="ECO:0007669"/>
    <property type="project" value="TreeGrafter"/>
</dbReference>
<sequence length="163" mass="18440">MLYKLSLSNCESFSSCFECISSYDPLCGWCLLEGKCIRRNSCQSDSIVNICPLYNLSTIPSNISVDDSQTKIFLPLGDFSQFEENEFICKYDEEISSGQWSDTGIICATPKNQLKIPSDSLIVDINVFYSTYNTVRIVYHQNGVVDGVQKIKDVFRIRILAPM</sequence>
<evidence type="ECO:0000256" key="3">
    <source>
        <dbReference type="ARBA" id="ARBA00023180"/>
    </source>
</evidence>
<organism evidence="6 8">
    <name type="scientific">Dracunculus medinensis</name>
    <name type="common">Guinea worm</name>
    <dbReference type="NCBI Taxonomy" id="318479"/>
    <lineage>
        <taxon>Eukaryota</taxon>
        <taxon>Metazoa</taxon>
        <taxon>Ecdysozoa</taxon>
        <taxon>Nematoda</taxon>
        <taxon>Chromadorea</taxon>
        <taxon>Rhabditida</taxon>
        <taxon>Spirurina</taxon>
        <taxon>Dracunculoidea</taxon>
        <taxon>Dracunculidae</taxon>
        <taxon>Dracunculus</taxon>
    </lineage>
</organism>
<dbReference type="WBParaSite" id="DME_0000133701-mRNA-1">
    <property type="protein sequence ID" value="DME_0000133701-mRNA-1"/>
    <property type="gene ID" value="DME_0000133701"/>
</dbReference>
<keyword evidence="7" id="KW-1185">Reference proteome</keyword>
<dbReference type="GO" id="GO:0017154">
    <property type="term" value="F:semaphorin receptor activity"/>
    <property type="evidence" value="ECO:0007669"/>
    <property type="project" value="InterPro"/>
</dbReference>
<protein>
    <submittedName>
        <fullName evidence="8">PSI domain-containing protein</fullName>
    </submittedName>
</protein>
<dbReference type="EMBL" id="UYYG01001153">
    <property type="protein sequence ID" value="VDN55724.1"/>
    <property type="molecule type" value="Genomic_DNA"/>
</dbReference>
<accession>A0A0N4U3M8</accession>
<dbReference type="InterPro" id="IPR016201">
    <property type="entry name" value="PSI"/>
</dbReference>
<evidence type="ECO:0000313" key="5">
    <source>
        <dbReference type="EMBL" id="VDN55724.1"/>
    </source>
</evidence>
<dbReference type="Proteomes" id="UP000038040">
    <property type="component" value="Unplaced"/>
</dbReference>
<dbReference type="InterPro" id="IPR002165">
    <property type="entry name" value="Plexin_repeat"/>
</dbReference>
<dbReference type="InterPro" id="IPR013783">
    <property type="entry name" value="Ig-like_fold"/>
</dbReference>